<comment type="cofactor">
    <cofactor evidence="1">
        <name>[4Fe-4S] cluster</name>
        <dbReference type="ChEBI" id="CHEBI:49883"/>
    </cofactor>
</comment>
<dbReference type="EMBL" id="CAJOBI010068277">
    <property type="protein sequence ID" value="CAF4445950.1"/>
    <property type="molecule type" value="Genomic_DNA"/>
</dbReference>
<dbReference type="Pfam" id="PF00384">
    <property type="entry name" value="Molybdopterin"/>
    <property type="match status" value="1"/>
</dbReference>
<comment type="cofactor">
    <cofactor evidence="2">
        <name>[2Fe-2S] cluster</name>
        <dbReference type="ChEBI" id="CHEBI:190135"/>
    </cofactor>
</comment>
<evidence type="ECO:0000313" key="5">
    <source>
        <dbReference type="Proteomes" id="UP000676336"/>
    </source>
</evidence>
<dbReference type="PANTHER" id="PTHR43105:SF13">
    <property type="entry name" value="NADH-UBIQUINONE OXIDOREDUCTASE 75 KDA SUBUNIT, MITOCHONDRIAL"/>
    <property type="match status" value="1"/>
</dbReference>
<dbReference type="InterPro" id="IPR006656">
    <property type="entry name" value="Mopterin_OxRdtase"/>
</dbReference>
<evidence type="ECO:0000313" key="4">
    <source>
        <dbReference type="EMBL" id="CAF4445950.1"/>
    </source>
</evidence>
<protein>
    <recommendedName>
        <fullName evidence="3">Molybdopterin oxidoreductase domain-containing protein</fullName>
    </recommendedName>
</protein>
<proteinExistence type="predicted"/>
<organism evidence="4 5">
    <name type="scientific">Rotaria magnacalcarata</name>
    <dbReference type="NCBI Taxonomy" id="392030"/>
    <lineage>
        <taxon>Eukaryota</taxon>
        <taxon>Metazoa</taxon>
        <taxon>Spiralia</taxon>
        <taxon>Gnathifera</taxon>
        <taxon>Rotifera</taxon>
        <taxon>Eurotatoria</taxon>
        <taxon>Bdelloidea</taxon>
        <taxon>Philodinida</taxon>
        <taxon>Philodinidae</taxon>
        <taxon>Rotaria</taxon>
    </lineage>
</organism>
<evidence type="ECO:0000256" key="2">
    <source>
        <dbReference type="ARBA" id="ARBA00034078"/>
    </source>
</evidence>
<dbReference type="AlphaFoldDB" id="A0A8S2WDR8"/>
<sequence>PFPNAGASIDLRSNYLFNGTIAGIEHADLVLLIGTNPRYEAPVLNARIRKALVEFLFCLV</sequence>
<dbReference type="GO" id="GO:0016020">
    <property type="term" value="C:membrane"/>
    <property type="evidence" value="ECO:0007669"/>
    <property type="project" value="TreeGrafter"/>
</dbReference>
<feature type="domain" description="Molybdopterin oxidoreductase" evidence="3">
    <location>
        <begin position="8"/>
        <end position="53"/>
    </location>
</feature>
<dbReference type="GO" id="GO:0016491">
    <property type="term" value="F:oxidoreductase activity"/>
    <property type="evidence" value="ECO:0007669"/>
    <property type="project" value="InterPro"/>
</dbReference>
<dbReference type="SUPFAM" id="SSF53706">
    <property type="entry name" value="Formate dehydrogenase/DMSO reductase, domains 1-3"/>
    <property type="match status" value="1"/>
</dbReference>
<dbReference type="Proteomes" id="UP000676336">
    <property type="component" value="Unassembled WGS sequence"/>
</dbReference>
<comment type="caution">
    <text evidence="4">The sequence shown here is derived from an EMBL/GenBank/DDBJ whole genome shotgun (WGS) entry which is preliminary data.</text>
</comment>
<dbReference type="PANTHER" id="PTHR43105">
    <property type="entry name" value="RESPIRATORY NITRATE REDUCTASE"/>
    <property type="match status" value="1"/>
</dbReference>
<accession>A0A8S2WDR8</accession>
<reference evidence="4" key="1">
    <citation type="submission" date="2021-02" db="EMBL/GenBank/DDBJ databases">
        <authorList>
            <person name="Nowell W R."/>
        </authorList>
    </citation>
    <scope>NUCLEOTIDE SEQUENCE</scope>
</reference>
<evidence type="ECO:0000259" key="3">
    <source>
        <dbReference type="Pfam" id="PF00384"/>
    </source>
</evidence>
<evidence type="ECO:0000256" key="1">
    <source>
        <dbReference type="ARBA" id="ARBA00001966"/>
    </source>
</evidence>
<name>A0A8S2WDR8_9BILA</name>
<feature type="non-terminal residue" evidence="4">
    <location>
        <position position="1"/>
    </location>
</feature>
<dbReference type="InterPro" id="IPR050123">
    <property type="entry name" value="Prok_molybdopt-oxidoreductase"/>
</dbReference>
<gene>
    <name evidence="4" type="ORF">SMN809_LOCUS32487</name>
</gene>